<dbReference type="Proteomes" id="UP000070366">
    <property type="component" value="Unassembled WGS sequence"/>
</dbReference>
<dbReference type="InterPro" id="IPR004360">
    <property type="entry name" value="Glyas_Fos-R_dOase_dom"/>
</dbReference>
<dbReference type="PROSITE" id="PS51819">
    <property type="entry name" value="VOC"/>
    <property type="match status" value="1"/>
</dbReference>
<dbReference type="GO" id="GO:0004493">
    <property type="term" value="F:methylmalonyl-CoA epimerase activity"/>
    <property type="evidence" value="ECO:0007669"/>
    <property type="project" value="TreeGrafter"/>
</dbReference>
<dbReference type="PANTHER" id="PTHR43048:SF6">
    <property type="entry name" value="BLR8189 PROTEIN"/>
    <property type="match status" value="1"/>
</dbReference>
<dbReference type="GO" id="GO:0046872">
    <property type="term" value="F:metal ion binding"/>
    <property type="evidence" value="ECO:0007669"/>
    <property type="project" value="UniProtKB-KW"/>
</dbReference>
<gene>
    <name evidence="3" type="ORF">HMPREF3293_02454</name>
</gene>
<dbReference type="STRING" id="626937.HMPREF3293_02454"/>
<reference evidence="3 4" key="1">
    <citation type="submission" date="2016-02" db="EMBL/GenBank/DDBJ databases">
        <authorList>
            <person name="Wen L."/>
            <person name="He K."/>
            <person name="Yang H."/>
        </authorList>
    </citation>
    <scope>NUCLEOTIDE SEQUENCE [LARGE SCALE GENOMIC DNA]</scope>
    <source>
        <strain evidence="3 4">DSM 22607</strain>
    </source>
</reference>
<evidence type="ECO:0000313" key="4">
    <source>
        <dbReference type="Proteomes" id="UP000070366"/>
    </source>
</evidence>
<evidence type="ECO:0000256" key="1">
    <source>
        <dbReference type="ARBA" id="ARBA00022723"/>
    </source>
</evidence>
<dbReference type="OrthoDB" id="9788468at2"/>
<protein>
    <submittedName>
        <fullName evidence="3">Glyoxalase family protein</fullName>
    </submittedName>
</protein>
<name>A0A136Q3U1_9FIRM</name>
<organism evidence="3 4">
    <name type="scientific">Christensenella minuta</name>
    <dbReference type="NCBI Taxonomy" id="626937"/>
    <lineage>
        <taxon>Bacteria</taxon>
        <taxon>Bacillati</taxon>
        <taxon>Bacillota</taxon>
        <taxon>Clostridia</taxon>
        <taxon>Christensenellales</taxon>
        <taxon>Christensenellaceae</taxon>
        <taxon>Christensenella</taxon>
    </lineage>
</organism>
<dbReference type="InterPro" id="IPR029068">
    <property type="entry name" value="Glyas_Bleomycin-R_OHBP_Dase"/>
</dbReference>
<dbReference type="AlphaFoldDB" id="A0A136Q3U1"/>
<proteinExistence type="predicted"/>
<dbReference type="PANTHER" id="PTHR43048">
    <property type="entry name" value="METHYLMALONYL-COA EPIMERASE"/>
    <property type="match status" value="1"/>
</dbReference>
<dbReference type="Pfam" id="PF00903">
    <property type="entry name" value="Glyoxalase"/>
    <property type="match status" value="1"/>
</dbReference>
<evidence type="ECO:0000259" key="2">
    <source>
        <dbReference type="PROSITE" id="PS51819"/>
    </source>
</evidence>
<accession>A0A136Q3U1</accession>
<feature type="domain" description="VOC" evidence="2">
    <location>
        <begin position="5"/>
        <end position="129"/>
    </location>
</feature>
<dbReference type="InterPro" id="IPR037523">
    <property type="entry name" value="VOC_core"/>
</dbReference>
<dbReference type="SUPFAM" id="SSF54593">
    <property type="entry name" value="Glyoxalase/Bleomycin resistance protein/Dihydroxybiphenyl dioxygenase"/>
    <property type="match status" value="1"/>
</dbReference>
<dbReference type="KEGG" id="cmiu:B1H56_03080"/>
<dbReference type="RefSeq" id="WP_066519152.1">
    <property type="nucleotide sequence ID" value="NZ_CABMOF010000001.1"/>
</dbReference>
<keyword evidence="1" id="KW-0479">Metal-binding</keyword>
<comment type="caution">
    <text evidence="3">The sequence shown here is derived from an EMBL/GenBank/DDBJ whole genome shotgun (WGS) entry which is preliminary data.</text>
</comment>
<dbReference type="GO" id="GO:0046491">
    <property type="term" value="P:L-methylmalonyl-CoA metabolic process"/>
    <property type="evidence" value="ECO:0007669"/>
    <property type="project" value="TreeGrafter"/>
</dbReference>
<keyword evidence="4" id="KW-1185">Reference proteome</keyword>
<evidence type="ECO:0000313" key="3">
    <source>
        <dbReference type="EMBL" id="KXK65196.1"/>
    </source>
</evidence>
<dbReference type="InterPro" id="IPR051785">
    <property type="entry name" value="MMCE/EMCE_epimerase"/>
</dbReference>
<dbReference type="EMBL" id="LSZW01000063">
    <property type="protein sequence ID" value="KXK65196.1"/>
    <property type="molecule type" value="Genomic_DNA"/>
</dbReference>
<dbReference type="Gene3D" id="3.10.180.10">
    <property type="entry name" value="2,3-Dihydroxybiphenyl 1,2-Dioxygenase, domain 1"/>
    <property type="match status" value="1"/>
</dbReference>
<sequence>MKIEGADHIGINVSNMERALHFYHDLLKLPILREKIDNGDNDIYYLQLGADSRIELFDYHGSSEKKEVAESDLGYRHLAIRVDDVDEWAAYLKEKGVPIRYGPESLTHLGSRVCLIEDPDGTEIEICAAL</sequence>